<dbReference type="GO" id="GO:0034703">
    <property type="term" value="C:cation channel complex"/>
    <property type="evidence" value="ECO:0007669"/>
    <property type="project" value="UniProtKB-ARBA"/>
</dbReference>
<evidence type="ECO:0000256" key="4">
    <source>
        <dbReference type="ARBA" id="ARBA00022692"/>
    </source>
</evidence>
<keyword evidence="5" id="KW-0677">Repeat</keyword>
<dbReference type="PANTHER" id="PTHR47143">
    <property type="entry name" value="TRANSIENT RECEPTOR POTENTIAL CATION CHANNEL PROTEIN PAINLESS"/>
    <property type="match status" value="1"/>
</dbReference>
<evidence type="ECO:0000256" key="12">
    <source>
        <dbReference type="PROSITE-ProRule" id="PRU00023"/>
    </source>
</evidence>
<protein>
    <recommendedName>
        <fullName evidence="16">Ion transport domain-containing protein</fullName>
    </recommendedName>
</protein>
<dbReference type="EMBL" id="CADEBC010000544">
    <property type="protein sequence ID" value="CAB3251219.1"/>
    <property type="molecule type" value="Genomic_DNA"/>
</dbReference>
<name>A0A8S1B0M2_ARCPL</name>
<evidence type="ECO:0000256" key="6">
    <source>
        <dbReference type="ARBA" id="ARBA00022989"/>
    </source>
</evidence>
<evidence type="ECO:0000313" key="18">
    <source>
        <dbReference type="Proteomes" id="UP000494106"/>
    </source>
</evidence>
<evidence type="ECO:0000256" key="14">
    <source>
        <dbReference type="SAM" id="MobiDB-lite"/>
    </source>
</evidence>
<dbReference type="InterPro" id="IPR052076">
    <property type="entry name" value="TRP_cation_channel"/>
</dbReference>
<feature type="transmembrane region" description="Helical" evidence="15">
    <location>
        <begin position="887"/>
        <end position="904"/>
    </location>
</feature>
<feature type="coiled-coil region" evidence="13">
    <location>
        <begin position="1135"/>
        <end position="1162"/>
    </location>
</feature>
<evidence type="ECO:0000256" key="13">
    <source>
        <dbReference type="SAM" id="Coils"/>
    </source>
</evidence>
<keyword evidence="8" id="KW-0406">Ion transport</keyword>
<keyword evidence="18" id="KW-1185">Reference proteome</keyword>
<dbReference type="Pfam" id="PF00023">
    <property type="entry name" value="Ank"/>
    <property type="match status" value="1"/>
</dbReference>
<keyword evidence="13" id="KW-0175">Coiled coil</keyword>
<feature type="transmembrane region" description="Helical" evidence="15">
    <location>
        <begin position="924"/>
        <end position="948"/>
    </location>
</feature>
<dbReference type="PANTHER" id="PTHR47143:SF1">
    <property type="entry name" value="ION_TRANS DOMAIN-CONTAINING PROTEIN"/>
    <property type="match status" value="1"/>
</dbReference>
<evidence type="ECO:0000313" key="17">
    <source>
        <dbReference type="EMBL" id="CAB3251219.1"/>
    </source>
</evidence>
<accession>A0A8S1B0M2</accession>
<dbReference type="AlphaFoldDB" id="A0A8S1B0M2"/>
<dbReference type="SMART" id="SM00248">
    <property type="entry name" value="ANK"/>
    <property type="match status" value="12"/>
</dbReference>
<feature type="repeat" description="ANK" evidence="12">
    <location>
        <begin position="177"/>
        <end position="209"/>
    </location>
</feature>
<dbReference type="Proteomes" id="UP000494106">
    <property type="component" value="Unassembled WGS sequence"/>
</dbReference>
<dbReference type="PROSITE" id="PS50088">
    <property type="entry name" value="ANK_REPEAT"/>
    <property type="match status" value="6"/>
</dbReference>
<comment type="caution">
    <text evidence="17">The sequence shown here is derived from an EMBL/GenBank/DDBJ whole genome shotgun (WGS) entry which is preliminary data.</text>
</comment>
<keyword evidence="10" id="KW-0325">Glycoprotein</keyword>
<feature type="transmembrane region" description="Helical" evidence="15">
    <location>
        <begin position="760"/>
        <end position="785"/>
    </location>
</feature>
<gene>
    <name evidence="17" type="ORF">APLA_LOCUS12904</name>
</gene>
<evidence type="ECO:0000259" key="16">
    <source>
        <dbReference type="Pfam" id="PF00520"/>
    </source>
</evidence>
<keyword evidence="4 15" id="KW-0812">Transmembrane</keyword>
<feature type="transmembrane region" description="Helical" evidence="15">
    <location>
        <begin position="844"/>
        <end position="867"/>
    </location>
</feature>
<evidence type="ECO:0000256" key="9">
    <source>
        <dbReference type="ARBA" id="ARBA00023136"/>
    </source>
</evidence>
<dbReference type="SUPFAM" id="SSF48403">
    <property type="entry name" value="Ankyrin repeat"/>
    <property type="match status" value="2"/>
</dbReference>
<keyword evidence="7 12" id="KW-0040">ANK repeat</keyword>
<feature type="compositionally biased region" description="Basic residues" evidence="14">
    <location>
        <begin position="38"/>
        <end position="49"/>
    </location>
</feature>
<reference evidence="17 18" key="1">
    <citation type="submission" date="2020-04" db="EMBL/GenBank/DDBJ databases">
        <authorList>
            <person name="Wallbank WR R."/>
            <person name="Pardo Diaz C."/>
            <person name="Kozak K."/>
            <person name="Martin S."/>
            <person name="Jiggins C."/>
            <person name="Moest M."/>
            <person name="Warren A I."/>
            <person name="Byers J.R.P. K."/>
            <person name="Montejo-Kovacevich G."/>
            <person name="Yen C E."/>
        </authorList>
    </citation>
    <scope>NUCLEOTIDE SEQUENCE [LARGE SCALE GENOMIC DNA]</scope>
</reference>
<dbReference type="InterPro" id="IPR005821">
    <property type="entry name" value="Ion_trans_dom"/>
</dbReference>
<evidence type="ECO:0000256" key="5">
    <source>
        <dbReference type="ARBA" id="ARBA00022737"/>
    </source>
</evidence>
<feature type="domain" description="Ion transport" evidence="16">
    <location>
        <begin position="764"/>
        <end position="1021"/>
    </location>
</feature>
<evidence type="ECO:0000256" key="8">
    <source>
        <dbReference type="ARBA" id="ARBA00023065"/>
    </source>
</evidence>
<keyword evidence="6 15" id="KW-1133">Transmembrane helix</keyword>
<keyword evidence="3" id="KW-0716">Sensory transduction</keyword>
<dbReference type="Gene3D" id="1.25.40.20">
    <property type="entry name" value="Ankyrin repeat-containing domain"/>
    <property type="match status" value="5"/>
</dbReference>
<dbReference type="PROSITE" id="PS50297">
    <property type="entry name" value="ANK_REP_REGION"/>
    <property type="match status" value="5"/>
</dbReference>
<feature type="repeat" description="ANK" evidence="12">
    <location>
        <begin position="267"/>
        <end position="299"/>
    </location>
</feature>
<evidence type="ECO:0000256" key="11">
    <source>
        <dbReference type="ARBA" id="ARBA00023303"/>
    </source>
</evidence>
<feature type="repeat" description="ANK" evidence="12">
    <location>
        <begin position="347"/>
        <end position="379"/>
    </location>
</feature>
<dbReference type="InterPro" id="IPR036770">
    <property type="entry name" value="Ankyrin_rpt-contain_sf"/>
</dbReference>
<evidence type="ECO:0000256" key="7">
    <source>
        <dbReference type="ARBA" id="ARBA00023043"/>
    </source>
</evidence>
<keyword evidence="9 15" id="KW-0472">Membrane</keyword>
<feature type="transmembrane region" description="Helical" evidence="15">
    <location>
        <begin position="984"/>
        <end position="1011"/>
    </location>
</feature>
<feature type="repeat" description="ANK" evidence="12">
    <location>
        <begin position="488"/>
        <end position="520"/>
    </location>
</feature>
<evidence type="ECO:0000256" key="1">
    <source>
        <dbReference type="ARBA" id="ARBA00004141"/>
    </source>
</evidence>
<evidence type="ECO:0000256" key="3">
    <source>
        <dbReference type="ARBA" id="ARBA00022606"/>
    </source>
</evidence>
<evidence type="ECO:0000256" key="15">
    <source>
        <dbReference type="SAM" id="Phobius"/>
    </source>
</evidence>
<dbReference type="Pfam" id="PF12796">
    <property type="entry name" value="Ank_2"/>
    <property type="match status" value="5"/>
</dbReference>
<dbReference type="Pfam" id="PF00520">
    <property type="entry name" value="Ion_trans"/>
    <property type="match status" value="1"/>
</dbReference>
<feature type="repeat" description="ANK" evidence="12">
    <location>
        <begin position="632"/>
        <end position="664"/>
    </location>
</feature>
<sequence>MDEKSDNRKKAVSWYINDTTDAERAKKSINPEEMEVVRRKRSGRRHAAKSKSLDPKQETRMIINSTKSVDQNASIYFSYEKRTQEVYNNSHGWSELSQPRTFPKGIYRIGKLNTRLLEAVENGDTQEVARLLALEADPNATCRLNHVSACHVAAMMDNNSLSLLIEAKAHSFRTDKIGRTPLHLAAWAGNPRQIAILLDLPEDLQNKVAVGICPETEKEIKKYSSVTHRLTNTPCNIGTLDFLPNSWLDSMEHNCRRQKENLPRFTPGWTALHSASARAQYTCVQLLLAAGADPCARDLIARTPLDVVGSAHYSRHNIDAHDFKETIRMLLASSGKFCSTLGNCLNNVNSPLHTAVELESKEAIEELLNAGASPICLNENGLTALHVCVEKRLKELLQFLANYEYNDQDPYLATVDAKDDMGQTVLHAAVRTNWTDGVCIALGAGASVFMKANDGDSPIHSAAAVGDIHILQHILSVAKYAIDYRNQKGQTALFVAIMQNNLEIVKILIDNGASLSIVLPDHQTVLHIAARYGYTDILEYLLNHENRIISTLMTANRCPPITYAVINNYPDCVRILLSKGDKLNDLVPFQDEIWQTEELTTVLHIAAVKNHFQIAKMIIEFDGETINKPNSRGLLPLHEACIRGHREIISLLIHKGADLSQPSWHPKIKQTPVEMVMINLSKPAAYMEEVFDSYIYNLQDKECQVTVNYAILVPRSSDGKQMKVLKALVDTGNRYDQRKLLHHPLVESFLYLKWRALVPFFYAIIALFGLFVVSLNVYIVSVFFYQDKNKLNVVHATNYSFNSYTIKPVPGYLRSDVWKYMIYITASLVTLQEIIFIKINNRRYFLLLETWVKFGAIGLSIFLPSFVSWERIDILPGTESTAEWTRLIATIALLLSWLEFMFLLSRFPNWGFYVLMFGKVASKVFKILLTFMFLIIGFSLCFMIQFRAKPPFEGIWASITKTLVMMTSEYDYMSMINKEHAKDIAASILVLRLVFITFVILASIVFMNLMVGVAVNDVNTLADIGNQKRLEKQVDFLTSLEDVVCHKIFRKFNSGLPMRKKILHKIVLRPEAKCGYSKILPKYLRQSIFEKAQLQKKQMEDELGSMAYHLKLDQIHEAVVRKEEKPEQQEWTMNITLLNDTVEKINNDIEELRNELNVIRRFILRRASIH</sequence>
<keyword evidence="2" id="KW-0813">Transport</keyword>
<dbReference type="Gene3D" id="1.10.287.70">
    <property type="match status" value="1"/>
</dbReference>
<evidence type="ECO:0000256" key="10">
    <source>
        <dbReference type="ARBA" id="ARBA00023180"/>
    </source>
</evidence>
<evidence type="ECO:0000256" key="2">
    <source>
        <dbReference type="ARBA" id="ARBA00022448"/>
    </source>
</evidence>
<proteinExistence type="predicted"/>
<feature type="region of interest" description="Disordered" evidence="14">
    <location>
        <begin position="35"/>
        <end position="57"/>
    </location>
</feature>
<dbReference type="OrthoDB" id="5402602at2759"/>
<dbReference type="GO" id="GO:0005216">
    <property type="term" value="F:monoatomic ion channel activity"/>
    <property type="evidence" value="ECO:0007669"/>
    <property type="project" value="InterPro"/>
</dbReference>
<comment type="subcellular location">
    <subcellularLocation>
        <location evidence="1">Membrane</location>
        <topology evidence="1">Multi-pass membrane protein</topology>
    </subcellularLocation>
</comment>
<organism evidence="17 18">
    <name type="scientific">Arctia plantaginis</name>
    <name type="common">Wood tiger moth</name>
    <name type="synonym">Phalaena plantaginis</name>
    <dbReference type="NCBI Taxonomy" id="874455"/>
    <lineage>
        <taxon>Eukaryota</taxon>
        <taxon>Metazoa</taxon>
        <taxon>Ecdysozoa</taxon>
        <taxon>Arthropoda</taxon>
        <taxon>Hexapoda</taxon>
        <taxon>Insecta</taxon>
        <taxon>Pterygota</taxon>
        <taxon>Neoptera</taxon>
        <taxon>Endopterygota</taxon>
        <taxon>Lepidoptera</taxon>
        <taxon>Glossata</taxon>
        <taxon>Ditrysia</taxon>
        <taxon>Noctuoidea</taxon>
        <taxon>Erebidae</taxon>
        <taxon>Arctiinae</taxon>
        <taxon>Arctia</taxon>
    </lineage>
</organism>
<feature type="repeat" description="ANK" evidence="12">
    <location>
        <begin position="521"/>
        <end position="544"/>
    </location>
</feature>
<dbReference type="InterPro" id="IPR002110">
    <property type="entry name" value="Ankyrin_rpt"/>
</dbReference>
<keyword evidence="11" id="KW-0407">Ion channel</keyword>